<organism evidence="15 16">
    <name type="scientific">Plasticicumulans lactativorans</name>
    <dbReference type="NCBI Taxonomy" id="1133106"/>
    <lineage>
        <taxon>Bacteria</taxon>
        <taxon>Pseudomonadati</taxon>
        <taxon>Pseudomonadota</taxon>
        <taxon>Gammaproteobacteria</taxon>
        <taxon>Candidatus Competibacteraceae</taxon>
        <taxon>Plasticicumulans</taxon>
    </lineage>
</organism>
<feature type="transmembrane region" description="Helical" evidence="13">
    <location>
        <begin position="54"/>
        <end position="71"/>
    </location>
</feature>
<keyword evidence="10" id="KW-0408">Iron</keyword>
<evidence type="ECO:0000313" key="16">
    <source>
        <dbReference type="Proteomes" id="UP000295765"/>
    </source>
</evidence>
<dbReference type="AlphaFoldDB" id="A0A4R2KZA2"/>
<evidence type="ECO:0000256" key="4">
    <source>
        <dbReference type="ARBA" id="ARBA00022475"/>
    </source>
</evidence>
<evidence type="ECO:0000256" key="2">
    <source>
        <dbReference type="ARBA" id="ARBA00004651"/>
    </source>
</evidence>
<comment type="subcellular location">
    <subcellularLocation>
        <location evidence="2">Cell membrane</location>
        <topology evidence="2">Multi-pass membrane protein</topology>
    </subcellularLocation>
</comment>
<dbReference type="InterPro" id="IPR011577">
    <property type="entry name" value="Cyt_b561_bac/Ni-Hgenase"/>
</dbReference>
<evidence type="ECO:0000256" key="9">
    <source>
        <dbReference type="ARBA" id="ARBA00022989"/>
    </source>
</evidence>
<feature type="transmembrane region" description="Helical" evidence="13">
    <location>
        <begin position="143"/>
        <end position="163"/>
    </location>
</feature>
<keyword evidence="9 13" id="KW-1133">Transmembrane helix</keyword>
<keyword evidence="3" id="KW-0813">Transport</keyword>
<accession>A0A4R2KZA2</accession>
<dbReference type="Proteomes" id="UP000295765">
    <property type="component" value="Unassembled WGS sequence"/>
</dbReference>
<comment type="cofactor">
    <cofactor evidence="1">
        <name>heme b</name>
        <dbReference type="ChEBI" id="CHEBI:60344"/>
    </cofactor>
</comment>
<comment type="similarity">
    <text evidence="12">Belongs to the cytochrome b561 family.</text>
</comment>
<dbReference type="GO" id="GO:0005886">
    <property type="term" value="C:plasma membrane"/>
    <property type="evidence" value="ECO:0007669"/>
    <property type="project" value="UniProtKB-SubCell"/>
</dbReference>
<keyword evidence="5" id="KW-0349">Heme</keyword>
<evidence type="ECO:0000313" key="15">
    <source>
        <dbReference type="EMBL" id="TCO79253.1"/>
    </source>
</evidence>
<evidence type="ECO:0000256" key="6">
    <source>
        <dbReference type="ARBA" id="ARBA00022692"/>
    </source>
</evidence>
<dbReference type="SUPFAM" id="SSF81342">
    <property type="entry name" value="Transmembrane di-heme cytochromes"/>
    <property type="match status" value="1"/>
</dbReference>
<keyword evidence="4" id="KW-1003">Cell membrane</keyword>
<comment type="caution">
    <text evidence="15">The sequence shown here is derived from an EMBL/GenBank/DDBJ whole genome shotgun (WGS) entry which is preliminary data.</text>
</comment>
<evidence type="ECO:0000256" key="5">
    <source>
        <dbReference type="ARBA" id="ARBA00022617"/>
    </source>
</evidence>
<sequence>MLTNSPDRYGTVARALHWTIALLILALIPLGWYMSGLDYYDPAYRWAPSLHRSTGLLVLVLALVRIAWALLDRAPPLAASLKPWERLGAKLGHRVLYLMTVLIPVSGYLVSTADGHPVQVFGLFELPALLTVDEAVAEVFDSAHVLFAWGTLAVVVVHAAAALKHQLIDRDGTLSRMAGRAPRR</sequence>
<proteinExistence type="inferred from homology"/>
<dbReference type="Pfam" id="PF01292">
    <property type="entry name" value="Ni_hydr_CYTB"/>
    <property type="match status" value="1"/>
</dbReference>
<gene>
    <name evidence="15" type="ORF">EV699_12031</name>
</gene>
<dbReference type="OrthoDB" id="9793784at2"/>
<dbReference type="GO" id="GO:0020037">
    <property type="term" value="F:heme binding"/>
    <property type="evidence" value="ECO:0007669"/>
    <property type="project" value="TreeGrafter"/>
</dbReference>
<evidence type="ECO:0000256" key="11">
    <source>
        <dbReference type="ARBA" id="ARBA00023136"/>
    </source>
</evidence>
<feature type="transmembrane region" description="Helical" evidence="13">
    <location>
        <begin position="12"/>
        <end position="34"/>
    </location>
</feature>
<dbReference type="PANTHER" id="PTHR30529">
    <property type="entry name" value="CYTOCHROME B561"/>
    <property type="match status" value="1"/>
</dbReference>
<feature type="domain" description="Cytochrome b561 bacterial/Ni-hydrogenase" evidence="14">
    <location>
        <begin position="8"/>
        <end position="178"/>
    </location>
</feature>
<dbReference type="EMBL" id="SLWY01000020">
    <property type="protein sequence ID" value="TCO79253.1"/>
    <property type="molecule type" value="Genomic_DNA"/>
</dbReference>
<dbReference type="PANTHER" id="PTHR30529:SF1">
    <property type="entry name" value="CYTOCHROME B561 HOMOLOG 2"/>
    <property type="match status" value="1"/>
</dbReference>
<keyword evidence="16" id="KW-1185">Reference proteome</keyword>
<keyword evidence="11 13" id="KW-0472">Membrane</keyword>
<dbReference type="GO" id="GO:0046872">
    <property type="term" value="F:metal ion binding"/>
    <property type="evidence" value="ECO:0007669"/>
    <property type="project" value="UniProtKB-KW"/>
</dbReference>
<feature type="transmembrane region" description="Helical" evidence="13">
    <location>
        <begin position="91"/>
        <end position="110"/>
    </location>
</feature>
<evidence type="ECO:0000256" key="1">
    <source>
        <dbReference type="ARBA" id="ARBA00001970"/>
    </source>
</evidence>
<evidence type="ECO:0000256" key="3">
    <source>
        <dbReference type="ARBA" id="ARBA00022448"/>
    </source>
</evidence>
<dbReference type="Gene3D" id="1.20.950.20">
    <property type="entry name" value="Transmembrane di-heme cytochromes, Chain C"/>
    <property type="match status" value="1"/>
</dbReference>
<evidence type="ECO:0000256" key="10">
    <source>
        <dbReference type="ARBA" id="ARBA00023004"/>
    </source>
</evidence>
<evidence type="ECO:0000256" key="8">
    <source>
        <dbReference type="ARBA" id="ARBA00022982"/>
    </source>
</evidence>
<reference evidence="15 16" key="1">
    <citation type="submission" date="2019-03" db="EMBL/GenBank/DDBJ databases">
        <title>Genomic Encyclopedia of Type Strains, Phase IV (KMG-IV): sequencing the most valuable type-strain genomes for metagenomic binning, comparative biology and taxonomic classification.</title>
        <authorList>
            <person name="Goeker M."/>
        </authorList>
    </citation>
    <scope>NUCLEOTIDE SEQUENCE [LARGE SCALE GENOMIC DNA]</scope>
    <source>
        <strain evidence="15 16">DSM 25287</strain>
    </source>
</reference>
<dbReference type="InterPro" id="IPR052168">
    <property type="entry name" value="Cytochrome_b561_oxidase"/>
</dbReference>
<evidence type="ECO:0000259" key="14">
    <source>
        <dbReference type="Pfam" id="PF01292"/>
    </source>
</evidence>
<evidence type="ECO:0000256" key="13">
    <source>
        <dbReference type="SAM" id="Phobius"/>
    </source>
</evidence>
<dbReference type="InterPro" id="IPR016174">
    <property type="entry name" value="Di-haem_cyt_TM"/>
</dbReference>
<dbReference type="GO" id="GO:0009055">
    <property type="term" value="F:electron transfer activity"/>
    <property type="evidence" value="ECO:0007669"/>
    <property type="project" value="InterPro"/>
</dbReference>
<dbReference type="GO" id="GO:0022904">
    <property type="term" value="P:respiratory electron transport chain"/>
    <property type="evidence" value="ECO:0007669"/>
    <property type="project" value="InterPro"/>
</dbReference>
<keyword evidence="8" id="KW-0249">Electron transport</keyword>
<evidence type="ECO:0000256" key="12">
    <source>
        <dbReference type="ARBA" id="ARBA00037975"/>
    </source>
</evidence>
<evidence type="ECO:0000256" key="7">
    <source>
        <dbReference type="ARBA" id="ARBA00022723"/>
    </source>
</evidence>
<protein>
    <submittedName>
        <fullName evidence="15">Cytochrome b561</fullName>
    </submittedName>
</protein>
<keyword evidence="7" id="KW-0479">Metal-binding</keyword>
<keyword evidence="6 13" id="KW-0812">Transmembrane</keyword>
<dbReference type="RefSeq" id="WP_132544798.1">
    <property type="nucleotide sequence ID" value="NZ_SLWY01000020.1"/>
</dbReference>
<name>A0A4R2KZA2_9GAMM</name>